<evidence type="ECO:0000256" key="1">
    <source>
        <dbReference type="ARBA" id="ARBA00004123"/>
    </source>
</evidence>
<evidence type="ECO:0000256" key="3">
    <source>
        <dbReference type="ARBA" id="ARBA00023015"/>
    </source>
</evidence>
<evidence type="ECO:0000259" key="9">
    <source>
        <dbReference type="Pfam" id="PF10744"/>
    </source>
</evidence>
<protein>
    <recommendedName>
        <fullName evidence="7">Mediator of RNA polymerase II transcription subunit 1</fullName>
    </recommendedName>
    <alternativeName>
        <fullName evidence="7">Mediator complex subunit 1</fullName>
    </alternativeName>
</protein>
<dbReference type="STRING" id="1432141.A0A015N9U4"/>
<dbReference type="Proteomes" id="UP000022910">
    <property type="component" value="Unassembled WGS sequence"/>
</dbReference>
<dbReference type="EMBL" id="JEMT01012333">
    <property type="protein sequence ID" value="EXX75973.1"/>
    <property type="molecule type" value="Genomic_DNA"/>
</dbReference>
<accession>A0A015N9U4</accession>
<dbReference type="AlphaFoldDB" id="A0A015N9U4"/>
<evidence type="ECO:0000313" key="11">
    <source>
        <dbReference type="Proteomes" id="UP000022910"/>
    </source>
</evidence>
<evidence type="ECO:0000313" key="10">
    <source>
        <dbReference type="EMBL" id="EXX75973.1"/>
    </source>
</evidence>
<comment type="subcellular location">
    <subcellularLocation>
        <location evidence="1 7">Nucleus</location>
    </subcellularLocation>
</comment>
<feature type="coiled-coil region" evidence="8">
    <location>
        <begin position="92"/>
        <end position="119"/>
    </location>
</feature>
<dbReference type="GO" id="GO:0003712">
    <property type="term" value="F:transcription coregulator activity"/>
    <property type="evidence" value="ECO:0007669"/>
    <property type="project" value="InterPro"/>
</dbReference>
<evidence type="ECO:0000256" key="4">
    <source>
        <dbReference type="ARBA" id="ARBA00023159"/>
    </source>
</evidence>
<gene>
    <name evidence="10" type="ORF">RirG_037100</name>
</gene>
<dbReference type="HOGENOM" id="CLU_387394_0_0_1"/>
<feature type="domain" description="Mediator complex subunit Med1" evidence="9">
    <location>
        <begin position="132"/>
        <end position="539"/>
    </location>
</feature>
<comment type="similarity">
    <text evidence="2 7">Belongs to the Mediator complex subunit 1 family.</text>
</comment>
<dbReference type="GO" id="GO:0045944">
    <property type="term" value="P:positive regulation of transcription by RNA polymerase II"/>
    <property type="evidence" value="ECO:0007669"/>
    <property type="project" value="UniProtKB-ARBA"/>
</dbReference>
<dbReference type="InterPro" id="IPR019680">
    <property type="entry name" value="Mediator_Med1"/>
</dbReference>
<keyword evidence="4 7" id="KW-0010">Activator</keyword>
<comment type="function">
    <text evidence="7">Component of the Mediator complex, a coactivator involved in the regulated transcription of nearly all RNA polymerase II-dependent genes. Mediator functions as a bridge to convey information from gene-specific regulatory proteins to the basal RNA polymerase II transcription machinery. Mediator is recruited to promoters by direct interactions with regulatory proteins and serves as a scaffold for the assembly of a functional preinitiation complex with RNA polymerase II and the general transcription factors.</text>
</comment>
<keyword evidence="8" id="KW-0175">Coiled coil</keyword>
<evidence type="ECO:0000256" key="2">
    <source>
        <dbReference type="ARBA" id="ARBA00006210"/>
    </source>
</evidence>
<evidence type="ECO:0000256" key="6">
    <source>
        <dbReference type="ARBA" id="ARBA00023242"/>
    </source>
</evidence>
<organism evidence="10 11">
    <name type="scientific">Rhizophagus irregularis (strain DAOM 197198w)</name>
    <name type="common">Glomus intraradices</name>
    <dbReference type="NCBI Taxonomy" id="1432141"/>
    <lineage>
        <taxon>Eukaryota</taxon>
        <taxon>Fungi</taxon>
        <taxon>Fungi incertae sedis</taxon>
        <taxon>Mucoromycota</taxon>
        <taxon>Glomeromycotina</taxon>
        <taxon>Glomeromycetes</taxon>
        <taxon>Glomerales</taxon>
        <taxon>Glomeraceae</taxon>
        <taxon>Rhizophagus</taxon>
    </lineage>
</organism>
<evidence type="ECO:0000256" key="7">
    <source>
        <dbReference type="RuleBase" id="RU364059"/>
    </source>
</evidence>
<dbReference type="SMR" id="A0A015N9U4"/>
<name>A0A015N9U4_RHIIW</name>
<evidence type="ECO:0000256" key="5">
    <source>
        <dbReference type="ARBA" id="ARBA00023163"/>
    </source>
</evidence>
<dbReference type="Pfam" id="PF10744">
    <property type="entry name" value="Med1"/>
    <property type="match status" value="1"/>
</dbReference>
<comment type="caution">
    <text evidence="10">The sequence shown here is derived from an EMBL/GenBank/DDBJ whole genome shotgun (WGS) entry which is preliminary data.</text>
</comment>
<dbReference type="GO" id="GO:0016592">
    <property type="term" value="C:mediator complex"/>
    <property type="evidence" value="ECO:0007669"/>
    <property type="project" value="InterPro"/>
</dbReference>
<keyword evidence="11" id="KW-1185">Reference proteome</keyword>
<sequence length="716" mass="81928">MTETEAKSIHTLIRELQSIIKNSQEQWGLNFPKGQGDKGDKSDKSQTNIAIANAVHTFGPVNLNELFEEIPQKITLMREIITQFKNNMLTGIQGSEQSLSNYINQLKKETERLDSLAELKDSIKTCKSLALDACHDNSTAFKFIIQQIESLGKQLGLLIYHDTGEPGETVLTMSGAIIVLDIKYDEILNRIIKVVVSYATDARQNDKDDRVNNLLTQQLSDFKQFNLFKKNLETLKTLETMSKLIQPVDCFHCIKCISNDIKTIYEKEFAITNGDVQKILTEGHGIPLFNVDRVGPSIAYWAPKHQIMEIDWKFIKDIIIQGEMHESFRSLHRMWISMEKSRTPHLFLPPGRNQYLLNDELENEIELMENYYISPELPEVQFSLLQAPLKFLHPKEDSTIFASALIEFVVWLDPPVYVSDNVARHIGSYAGIVNRGYFVSSAFQKKDPQTLSLEQLLIEGIIPPIKHSSTSRAPKIIHQWEKKFDDSLYLQVFNLDSKCNTKARRIDRIPFSNLFQVYGLIKILRQQLLFNKLYQSCFNSSTYKQITITRPSKHDHAEKISPDAEDAEAKIQIKVQTINSPTGLSLDIQLPSKIISPQITIHLSVTILHEDSLLCYATGFGDISNLNEELTGVLQTYQDIPMLINHLLNSLLKPQNVEEIKIEETKLEETKLEETKFEEMNIDGINIDLNLDEIEEIESNMMIDENVMNSYIVSFN</sequence>
<keyword evidence="3 7" id="KW-0805">Transcription regulation</keyword>
<reference evidence="10 11" key="1">
    <citation type="submission" date="2014-02" db="EMBL/GenBank/DDBJ databases">
        <title>Single nucleus genome sequencing reveals high similarity among nuclei of an endomycorrhizal fungus.</title>
        <authorList>
            <person name="Lin K."/>
            <person name="Geurts R."/>
            <person name="Zhang Z."/>
            <person name="Limpens E."/>
            <person name="Saunders D.G."/>
            <person name="Mu D."/>
            <person name="Pang E."/>
            <person name="Cao H."/>
            <person name="Cha H."/>
            <person name="Lin T."/>
            <person name="Zhou Q."/>
            <person name="Shang Y."/>
            <person name="Li Y."/>
            <person name="Ivanov S."/>
            <person name="Sharma T."/>
            <person name="Velzen R.V."/>
            <person name="Ruijter N.D."/>
            <person name="Aanen D.K."/>
            <person name="Win J."/>
            <person name="Kamoun S."/>
            <person name="Bisseling T."/>
            <person name="Huang S."/>
        </authorList>
    </citation>
    <scope>NUCLEOTIDE SEQUENCE [LARGE SCALE GENOMIC DNA]</scope>
    <source>
        <strain evidence="11">DAOM197198w</strain>
    </source>
</reference>
<keyword evidence="5 7" id="KW-0804">Transcription</keyword>
<evidence type="ECO:0000256" key="8">
    <source>
        <dbReference type="SAM" id="Coils"/>
    </source>
</evidence>
<dbReference type="OrthoDB" id="2281547at2759"/>
<proteinExistence type="inferred from homology"/>
<keyword evidence="6 7" id="KW-0539">Nucleus</keyword>